<gene>
    <name evidence="1" type="ORF">FYJ63_05725</name>
</gene>
<proteinExistence type="predicted"/>
<evidence type="ECO:0000313" key="1">
    <source>
        <dbReference type="EMBL" id="MST49735.1"/>
    </source>
</evidence>
<dbReference type="AlphaFoldDB" id="A0A7K0K3X1"/>
<name>A0A7K0K3X1_9ACTO</name>
<reference evidence="1 2" key="1">
    <citation type="submission" date="2019-08" db="EMBL/GenBank/DDBJ databases">
        <title>In-depth cultivation of the pig gut microbiome towards novel bacterial diversity and tailored functional studies.</title>
        <authorList>
            <person name="Wylensek D."/>
            <person name="Hitch T.C.A."/>
            <person name="Clavel T."/>
        </authorList>
    </citation>
    <scope>NUCLEOTIDE SEQUENCE [LARGE SCALE GENOMIC DNA]</scope>
    <source>
        <strain evidence="1 2">RF-GAM-744-WT-7</strain>
    </source>
</reference>
<protein>
    <submittedName>
        <fullName evidence="1">Uncharacterized protein</fullName>
    </submittedName>
</protein>
<dbReference type="Proteomes" id="UP000442535">
    <property type="component" value="Unassembled WGS sequence"/>
</dbReference>
<evidence type="ECO:0000313" key="2">
    <source>
        <dbReference type="Proteomes" id="UP000442535"/>
    </source>
</evidence>
<accession>A0A7K0K3X1</accession>
<dbReference type="RefSeq" id="WP_154544663.1">
    <property type="nucleotide sequence ID" value="NZ_VUMY01000008.1"/>
</dbReference>
<keyword evidence="2" id="KW-1185">Reference proteome</keyword>
<comment type="caution">
    <text evidence="1">The sequence shown here is derived from an EMBL/GenBank/DDBJ whole genome shotgun (WGS) entry which is preliminary data.</text>
</comment>
<sequence length="373" mass="40248">MTRRLKLASVLVLAVALAVTGFILTRATQNQPTIQIILTPHPDDEVQAWSALSASPNIYNVFITATNGEATGFCKPEIVQSTLAKANSDFYPSTLQTIVNSSDQAAVAAACREARAESWNHFLDRASTLNRSTALGDDVAAETLQAGGTKTRAWVGSNSARFMADLGDGKVTSKGVENVVKDVLQERGKMLPDLKLSNIVIAAYYNDPLLKSSDGSHSSAAAYDYPHPDHKAVQDAAVNLASFTSEGVWVTTHPFDDRATLMSTIPKSEFDALMENTAADGTRWDGWKKAFAPFRFEVGSKPPVKLPAFSYADGTTAEFEELKTLKHTGIHQEAYGWLAAATWIPGEYNLAGSGALFARHQFFIQIEGGGEAE</sequence>
<organism evidence="1 2">
    <name type="scientific">Mobiluncus porci</name>
    <dbReference type="NCBI Taxonomy" id="2652278"/>
    <lineage>
        <taxon>Bacteria</taxon>
        <taxon>Bacillati</taxon>
        <taxon>Actinomycetota</taxon>
        <taxon>Actinomycetes</taxon>
        <taxon>Actinomycetales</taxon>
        <taxon>Actinomycetaceae</taxon>
        <taxon>Mobiluncus</taxon>
    </lineage>
</organism>
<dbReference type="EMBL" id="VUMY01000008">
    <property type="protein sequence ID" value="MST49735.1"/>
    <property type="molecule type" value="Genomic_DNA"/>
</dbReference>